<dbReference type="Proteomes" id="UP000830446">
    <property type="component" value="Segment"/>
</dbReference>
<evidence type="ECO:0000313" key="2">
    <source>
        <dbReference type="Proteomes" id="UP000830446"/>
    </source>
</evidence>
<dbReference type="KEGG" id="vg:80539651"/>
<name>A0AAE8XCF9_9RHAB</name>
<keyword evidence="2" id="KW-1185">Reference proteome</keyword>
<accession>A0AAE8XCF9</accession>
<proteinExistence type="predicted"/>
<protein>
    <submittedName>
        <fullName evidence="1">Matrix</fullName>
    </submittedName>
</protein>
<dbReference type="EMBL" id="MW491753">
    <property type="protein sequence ID" value="UAU42842.1"/>
    <property type="molecule type" value="Viral_cRNA"/>
</dbReference>
<sequence length="176" mass="20258">MASLFSIFRGRENPETPLFEVKDKTLKLESGLELDVKILISIIKEGEERPTKKELEKTLFESYKGPSEKESLVIVALLCASNEVKKSVRNNEIKLSSHQRIKVKTENQHLIEPFNYEYTCTLSIKSWLFKCTYEIITIPGNGGKEVGPFIKQKLIEINKYPYHCINFTSNNCLIIK</sequence>
<evidence type="ECO:0000313" key="1">
    <source>
        <dbReference type="EMBL" id="UAU42842.1"/>
    </source>
</evidence>
<organism evidence="1 2">
    <name type="scientific">Boteke virus</name>
    <dbReference type="NCBI Taxonomy" id="864698"/>
    <lineage>
        <taxon>Viruses</taxon>
        <taxon>Riboviria</taxon>
        <taxon>Orthornavirae</taxon>
        <taxon>Negarnaviricota</taxon>
        <taxon>Haploviricotina</taxon>
        <taxon>Monjiviricetes</taxon>
        <taxon>Mononegavirales</taxon>
        <taxon>Rhabdoviridae</taxon>
        <taxon>Alpharhabdovirinae</taxon>
        <taxon>Sunrhavirus</taxon>
        <taxon>Sunrhavirus boteke</taxon>
    </lineage>
</organism>
<dbReference type="GeneID" id="80539651"/>
<reference evidence="1" key="1">
    <citation type="submission" date="2021-01" db="EMBL/GenBank/DDBJ databases">
        <title>Genome characterization of three insect rhabdoviruses from Malaysia and Central Africa.</title>
        <authorList>
            <person name="Luo D."/>
            <person name="Zhou Z."/>
            <person name="Ge X."/>
            <person name="Shi Z."/>
            <person name="Bourhy H."/>
            <person name="Marc G."/>
            <person name="Dacheux L."/>
        </authorList>
    </citation>
    <scope>NUCLEOTIDE SEQUENCE</scope>
    <source>
        <strain evidence="1">0417RCA</strain>
    </source>
</reference>
<gene>
    <name evidence="1" type="primary">M</name>
</gene>
<dbReference type="RefSeq" id="YP_010800979.1">
    <property type="nucleotide sequence ID" value="NC_076931.1"/>
</dbReference>